<dbReference type="PANTHER" id="PTHR11133:SF22">
    <property type="entry name" value="ALPHA-AMINOADIPIC SEMIALDEHYDE SYNTHASE, MITOCHONDRIAL"/>
    <property type="match status" value="1"/>
</dbReference>
<dbReference type="AlphaFoldDB" id="A0A495RZX9"/>
<sequence length="383" mass="42149">MKKHHTIIIAGAGGVAEAVGLLLMECSEVAPTLFIGDRSHSKAKKVAHWIQEGTTKSGFIQDFHLAENGITDEMKVILRQGDIILDCLPGSQAPRIAQFAKDFNLHYANLTEYVVETEEITALAKDAKTGFILQTGLAPGYIDLLANGLFQQFCKDFEVDKVDKLEFKVGALTNHAVAPHYYGFTWSPVGVATEYLKETIVLRNFKKTTLPSLSERTTIIIDGIAYEEDLTSGGAADLPDALLGKVRSLDYKTLRHPGHYAWIQEQVANLEHTTDVIKGLQEKMEAIIPHIEDDKIILYAAVEGKDATGILRRREIAKCILPKKVGKHQLRAIQTTTAAPLVQAAQLLLETSLSGVILQSQIDPIPFLNGNYIVPVYGKVLIK</sequence>
<dbReference type="SUPFAM" id="SSF51735">
    <property type="entry name" value="NAD(P)-binding Rossmann-fold domains"/>
    <property type="match status" value="1"/>
</dbReference>
<dbReference type="InterPro" id="IPR032095">
    <property type="entry name" value="Sacchrp_dh-like_C"/>
</dbReference>
<dbReference type="InterPro" id="IPR005097">
    <property type="entry name" value="Sacchrp_dh_NADP-bd"/>
</dbReference>
<dbReference type="Pfam" id="PF16653">
    <property type="entry name" value="Sacchrp_dh_C"/>
    <property type="match status" value="1"/>
</dbReference>
<evidence type="ECO:0000313" key="5">
    <source>
        <dbReference type="Proteomes" id="UP000280091"/>
    </source>
</evidence>
<evidence type="ECO:0000313" key="4">
    <source>
        <dbReference type="EMBL" id="RKS92626.1"/>
    </source>
</evidence>
<evidence type="ECO:0000259" key="3">
    <source>
        <dbReference type="Pfam" id="PF16653"/>
    </source>
</evidence>
<dbReference type="InterPro" id="IPR036291">
    <property type="entry name" value="NAD(P)-bd_dom_sf"/>
</dbReference>
<keyword evidence="5" id="KW-1185">Reference proteome</keyword>
<dbReference type="Proteomes" id="UP000280091">
    <property type="component" value="Unassembled WGS sequence"/>
</dbReference>
<feature type="domain" description="Saccharopine dehydrogenase-like C-terminal" evidence="3">
    <location>
        <begin position="136"/>
        <end position="364"/>
    </location>
</feature>
<proteinExistence type="predicted"/>
<dbReference type="SUPFAM" id="SSF55347">
    <property type="entry name" value="Glyceraldehyde-3-phosphate dehydrogenase-like, C-terminal domain"/>
    <property type="match status" value="1"/>
</dbReference>
<dbReference type="EMBL" id="RBXA01000003">
    <property type="protein sequence ID" value="RKS92626.1"/>
    <property type="molecule type" value="Genomic_DNA"/>
</dbReference>
<dbReference type="Gene3D" id="3.40.50.720">
    <property type="entry name" value="NAD(P)-binding Rossmann-like Domain"/>
    <property type="match status" value="1"/>
</dbReference>
<gene>
    <name evidence="4" type="ORF">BC952_2534</name>
</gene>
<feature type="domain" description="Saccharopine dehydrogenase NADP binding" evidence="2">
    <location>
        <begin position="7"/>
        <end position="128"/>
    </location>
</feature>
<dbReference type="Pfam" id="PF03435">
    <property type="entry name" value="Sacchrp_dh_NADP"/>
    <property type="match status" value="1"/>
</dbReference>
<organism evidence="4 5">
    <name type="scientific">Flavobacterium limicola</name>
    <dbReference type="NCBI Taxonomy" id="180441"/>
    <lineage>
        <taxon>Bacteria</taxon>
        <taxon>Pseudomonadati</taxon>
        <taxon>Bacteroidota</taxon>
        <taxon>Flavobacteriia</taxon>
        <taxon>Flavobacteriales</taxon>
        <taxon>Flavobacteriaceae</taxon>
        <taxon>Flavobacterium</taxon>
    </lineage>
</organism>
<reference evidence="4 5" key="1">
    <citation type="submission" date="2018-10" db="EMBL/GenBank/DDBJ databases">
        <title>Genomic Encyclopedia of Archaeal and Bacterial Type Strains, Phase II (KMG-II): from individual species to whole genera.</title>
        <authorList>
            <person name="Goeker M."/>
        </authorList>
    </citation>
    <scope>NUCLEOTIDE SEQUENCE [LARGE SCALE GENOMIC DNA]</scope>
    <source>
        <strain evidence="4 5">DSM 15094</strain>
    </source>
</reference>
<protein>
    <submittedName>
        <fullName evidence="4">Saccharopine dehydrogenase-like NADP-dependent oxidoreductase</fullName>
    </submittedName>
</protein>
<dbReference type="GO" id="GO:0016491">
    <property type="term" value="F:oxidoreductase activity"/>
    <property type="evidence" value="ECO:0007669"/>
    <property type="project" value="UniProtKB-KW"/>
</dbReference>
<dbReference type="OrthoDB" id="9769367at2"/>
<name>A0A495RZX9_9FLAO</name>
<dbReference type="PANTHER" id="PTHR11133">
    <property type="entry name" value="SACCHAROPINE DEHYDROGENASE"/>
    <property type="match status" value="1"/>
</dbReference>
<dbReference type="Gene3D" id="3.30.360.10">
    <property type="entry name" value="Dihydrodipicolinate Reductase, domain 2"/>
    <property type="match status" value="1"/>
</dbReference>
<evidence type="ECO:0000256" key="1">
    <source>
        <dbReference type="ARBA" id="ARBA00023002"/>
    </source>
</evidence>
<dbReference type="InterPro" id="IPR051168">
    <property type="entry name" value="AASS"/>
</dbReference>
<dbReference type="RefSeq" id="WP_121365862.1">
    <property type="nucleotide sequence ID" value="NZ_RBXA01000003.1"/>
</dbReference>
<evidence type="ECO:0000259" key="2">
    <source>
        <dbReference type="Pfam" id="PF03435"/>
    </source>
</evidence>
<comment type="caution">
    <text evidence="4">The sequence shown here is derived from an EMBL/GenBank/DDBJ whole genome shotgun (WGS) entry which is preliminary data.</text>
</comment>
<keyword evidence="1" id="KW-0560">Oxidoreductase</keyword>
<accession>A0A495RZX9</accession>